<dbReference type="GO" id="GO:1990904">
    <property type="term" value="C:ribonucleoprotein complex"/>
    <property type="evidence" value="ECO:0007669"/>
    <property type="project" value="InterPro"/>
</dbReference>
<dbReference type="Pfam" id="PF05383">
    <property type="entry name" value="La"/>
    <property type="match status" value="1"/>
</dbReference>
<gene>
    <name evidence="8" type="primary">LA</name>
    <name evidence="8" type="ORF">NBO_498g0002</name>
</gene>
<dbReference type="InterPro" id="IPR012677">
    <property type="entry name" value="Nucleotide-bd_a/b_plait_sf"/>
</dbReference>
<dbReference type="OrthoDB" id="439993at2759"/>
<keyword evidence="3" id="KW-0539">Nucleus</keyword>
<dbReference type="InterPro" id="IPR045180">
    <property type="entry name" value="La_dom_prot"/>
</dbReference>
<dbReference type="PANTHER" id="PTHR22792:SF140">
    <property type="entry name" value="ACHILLES, ISOFORM A"/>
    <property type="match status" value="1"/>
</dbReference>
<dbReference type="Proteomes" id="UP000016927">
    <property type="component" value="Unassembled WGS sequence"/>
</dbReference>
<dbReference type="EMBL" id="KB909406">
    <property type="protein sequence ID" value="EOB12223.1"/>
    <property type="molecule type" value="Genomic_DNA"/>
</dbReference>
<dbReference type="Pfam" id="PF00076">
    <property type="entry name" value="RRM_1"/>
    <property type="match status" value="1"/>
</dbReference>
<dbReference type="PANTHER" id="PTHR22792">
    <property type="entry name" value="LUPUS LA PROTEIN-RELATED"/>
    <property type="match status" value="1"/>
</dbReference>
<evidence type="ECO:0000259" key="6">
    <source>
        <dbReference type="PROSITE" id="PS50102"/>
    </source>
</evidence>
<dbReference type="GO" id="GO:0003729">
    <property type="term" value="F:mRNA binding"/>
    <property type="evidence" value="ECO:0007669"/>
    <property type="project" value="TreeGrafter"/>
</dbReference>
<organism evidence="8 9">
    <name type="scientific">Nosema bombycis (strain CQ1 / CVCC 102059)</name>
    <name type="common">Microsporidian parasite</name>
    <name type="synonym">Pebrine of silkworm</name>
    <dbReference type="NCBI Taxonomy" id="578461"/>
    <lineage>
        <taxon>Eukaryota</taxon>
        <taxon>Fungi</taxon>
        <taxon>Fungi incertae sedis</taxon>
        <taxon>Microsporidia</taxon>
        <taxon>Nosematidae</taxon>
        <taxon>Nosema</taxon>
    </lineage>
</organism>
<dbReference type="PROSITE" id="PS50102">
    <property type="entry name" value="RRM"/>
    <property type="match status" value="1"/>
</dbReference>
<dbReference type="CDD" id="cd07323">
    <property type="entry name" value="LAM"/>
    <property type="match status" value="1"/>
</dbReference>
<proteinExistence type="predicted"/>
<dbReference type="PROSITE" id="PS50961">
    <property type="entry name" value="HTH_LA"/>
    <property type="match status" value="1"/>
</dbReference>
<comment type="subcellular location">
    <subcellularLocation>
        <location evidence="1">Nucleus</location>
    </subcellularLocation>
</comment>
<evidence type="ECO:0000256" key="4">
    <source>
        <dbReference type="PROSITE-ProRule" id="PRU00332"/>
    </source>
</evidence>
<dbReference type="HOGENOM" id="CLU_067903_0_0_1"/>
<evidence type="ECO:0000313" key="8">
    <source>
        <dbReference type="EMBL" id="EOB12223.1"/>
    </source>
</evidence>
<keyword evidence="5" id="KW-0175">Coiled coil</keyword>
<dbReference type="OMA" id="TYLRTTC"/>
<dbReference type="InterPro" id="IPR002344">
    <property type="entry name" value="Lupus_La"/>
</dbReference>
<dbReference type="CDD" id="cd12291">
    <property type="entry name" value="RRM1_La"/>
    <property type="match status" value="1"/>
</dbReference>
<accession>R0MHE6</accession>
<feature type="domain" description="HTH La-type RNA-binding" evidence="7">
    <location>
        <begin position="1"/>
        <end position="87"/>
    </location>
</feature>
<evidence type="ECO:0000256" key="5">
    <source>
        <dbReference type="SAM" id="Coils"/>
    </source>
</evidence>
<keyword evidence="9" id="KW-1185">Reference proteome</keyword>
<feature type="coiled-coil region" evidence="5">
    <location>
        <begin position="181"/>
        <end position="211"/>
    </location>
</feature>
<dbReference type="SUPFAM" id="SSF46785">
    <property type="entry name" value="Winged helix' DNA-binding domain"/>
    <property type="match status" value="1"/>
</dbReference>
<dbReference type="InterPro" id="IPR036390">
    <property type="entry name" value="WH_DNA-bd_sf"/>
</dbReference>
<dbReference type="AlphaFoldDB" id="R0MHE6"/>
<sequence>MTNEKIKKQVEFYFSDANFRVDAFLKQQALLHNDFVPIETILTFKRMKELGATLENVKESLKDSKIVEIKENNIKKIDTEEFKNYLTQKNIDSNFIYISGFDKENTLEDIENILSPFMKFKLVRMRRGKDKKFSGSVFVELENEKEVEDVCKLEIPAKEGPEGGETKRVKEETEFLKIMKKTDYQKEKEKIDEEKNNKEAKEKLLKDFQDKLYKFEITGKDVEIHEIKKLVEDTAFVDKTKKVVRLKFKREFKEKECKNDETTLKLIKMNEDEVKEYCENITVKSKKQPKGDKKKGKKNNKKE</sequence>
<name>R0MHE6_NOSB1</name>
<protein>
    <submittedName>
        <fullName evidence="8">Lupus La protein</fullName>
    </submittedName>
</protein>
<dbReference type="GO" id="GO:0006396">
    <property type="term" value="P:RNA processing"/>
    <property type="evidence" value="ECO:0007669"/>
    <property type="project" value="InterPro"/>
</dbReference>
<evidence type="ECO:0000256" key="1">
    <source>
        <dbReference type="ARBA" id="ARBA00004123"/>
    </source>
</evidence>
<dbReference type="VEuPathDB" id="MicrosporidiaDB:NBO_498g0002"/>
<dbReference type="PRINTS" id="PR00302">
    <property type="entry name" value="LUPUSLA"/>
</dbReference>
<dbReference type="InterPro" id="IPR035979">
    <property type="entry name" value="RBD_domain_sf"/>
</dbReference>
<dbReference type="SUPFAM" id="SSF54928">
    <property type="entry name" value="RNA-binding domain, RBD"/>
    <property type="match status" value="1"/>
</dbReference>
<evidence type="ECO:0000313" key="9">
    <source>
        <dbReference type="Proteomes" id="UP000016927"/>
    </source>
</evidence>
<dbReference type="GO" id="GO:0005634">
    <property type="term" value="C:nucleus"/>
    <property type="evidence" value="ECO:0007669"/>
    <property type="project" value="UniProtKB-SubCell"/>
</dbReference>
<evidence type="ECO:0000256" key="3">
    <source>
        <dbReference type="ARBA" id="ARBA00023242"/>
    </source>
</evidence>
<reference evidence="8 9" key="1">
    <citation type="journal article" date="2013" name="BMC Genomics">
        <title>Comparative genomics of parasitic silkworm microsporidia reveal an association between genome expansion and host adaptation.</title>
        <authorList>
            <person name="Pan G."/>
            <person name="Xu J."/>
            <person name="Li T."/>
            <person name="Xia Q."/>
            <person name="Liu S.L."/>
            <person name="Zhang G."/>
            <person name="Li S."/>
            <person name="Li C."/>
            <person name="Liu H."/>
            <person name="Yang L."/>
            <person name="Liu T."/>
            <person name="Zhang X."/>
            <person name="Wu Z."/>
            <person name="Fan W."/>
            <person name="Dang X."/>
            <person name="Xiang H."/>
            <person name="Tao M."/>
            <person name="Li Y."/>
            <person name="Hu J."/>
            <person name="Li Z."/>
            <person name="Lin L."/>
            <person name="Luo J."/>
            <person name="Geng L."/>
            <person name="Wang L."/>
            <person name="Long M."/>
            <person name="Wan Y."/>
            <person name="He N."/>
            <person name="Zhang Z."/>
            <person name="Lu C."/>
            <person name="Keeling P.J."/>
            <person name="Wang J."/>
            <person name="Xiang Z."/>
            <person name="Zhou Z."/>
        </authorList>
    </citation>
    <scope>NUCLEOTIDE SEQUENCE [LARGE SCALE GENOMIC DNA]</scope>
    <source>
        <strain evidence="9">CQ1 / CVCC 102059</strain>
    </source>
</reference>
<dbReference type="InterPro" id="IPR036388">
    <property type="entry name" value="WH-like_DNA-bd_sf"/>
</dbReference>
<dbReference type="SMART" id="SM00715">
    <property type="entry name" value="LA"/>
    <property type="match status" value="1"/>
</dbReference>
<keyword evidence="2 4" id="KW-0694">RNA-binding</keyword>
<dbReference type="Gene3D" id="1.10.10.10">
    <property type="entry name" value="Winged helix-like DNA-binding domain superfamily/Winged helix DNA-binding domain"/>
    <property type="match status" value="1"/>
</dbReference>
<evidence type="ECO:0000256" key="2">
    <source>
        <dbReference type="ARBA" id="ARBA00022884"/>
    </source>
</evidence>
<dbReference type="Gene3D" id="3.30.70.330">
    <property type="match status" value="1"/>
</dbReference>
<evidence type="ECO:0000259" key="7">
    <source>
        <dbReference type="PROSITE" id="PS50961"/>
    </source>
</evidence>
<feature type="domain" description="RRM" evidence="6">
    <location>
        <begin position="94"/>
        <end position="174"/>
    </location>
</feature>
<dbReference type="InterPro" id="IPR006630">
    <property type="entry name" value="La_HTH"/>
</dbReference>
<dbReference type="STRING" id="578461.R0MHE6"/>
<dbReference type="InterPro" id="IPR000504">
    <property type="entry name" value="RRM_dom"/>
</dbReference>